<dbReference type="InterPro" id="IPR037208">
    <property type="entry name" value="Spo0E-like_sf"/>
</dbReference>
<sequence>MEASSKMINSAASTGMTSKETIELSCQVDQLINQFHQKRNMYIYIKE</sequence>
<protein>
    <submittedName>
        <fullName evidence="1">Aspartyl-phosphate phosphatase Spo0E family protein</fullName>
    </submittedName>
</protein>
<name>A0A5C6W0H4_9BACI</name>
<dbReference type="AlphaFoldDB" id="A0A5C6W0H4"/>
<reference evidence="1 2" key="1">
    <citation type="journal article" date="2005" name="Int. J. Syst. Evol. Microbiol.">
        <title>Bacillus litoralis sp. nov., isolated from a tidal flat of the Yellow Sea in Korea.</title>
        <authorList>
            <person name="Yoon J.H."/>
            <person name="Oh T.K."/>
        </authorList>
    </citation>
    <scope>NUCLEOTIDE SEQUENCE [LARGE SCALE GENOMIC DNA]</scope>
    <source>
        <strain evidence="1 2">SW-211</strain>
    </source>
</reference>
<dbReference type="GO" id="GO:0043937">
    <property type="term" value="P:regulation of sporulation"/>
    <property type="evidence" value="ECO:0007669"/>
    <property type="project" value="InterPro"/>
</dbReference>
<dbReference type="GO" id="GO:0046983">
    <property type="term" value="F:protein dimerization activity"/>
    <property type="evidence" value="ECO:0007669"/>
    <property type="project" value="InterPro"/>
</dbReference>
<dbReference type="Proteomes" id="UP000321363">
    <property type="component" value="Unassembled WGS sequence"/>
</dbReference>
<dbReference type="EMBL" id="VOQF01000005">
    <property type="protein sequence ID" value="TXC91379.1"/>
    <property type="molecule type" value="Genomic_DNA"/>
</dbReference>
<dbReference type="Gene3D" id="4.10.280.10">
    <property type="entry name" value="Helix-loop-helix DNA-binding domain"/>
    <property type="match status" value="1"/>
</dbReference>
<gene>
    <name evidence="1" type="ORF">FS935_09365</name>
</gene>
<evidence type="ECO:0000313" key="1">
    <source>
        <dbReference type="EMBL" id="TXC91379.1"/>
    </source>
</evidence>
<dbReference type="InterPro" id="IPR018540">
    <property type="entry name" value="Spo0E-like"/>
</dbReference>
<evidence type="ECO:0000313" key="2">
    <source>
        <dbReference type="Proteomes" id="UP000321363"/>
    </source>
</evidence>
<comment type="caution">
    <text evidence="1">The sequence shown here is derived from an EMBL/GenBank/DDBJ whole genome shotgun (WGS) entry which is preliminary data.</text>
</comment>
<proteinExistence type="predicted"/>
<accession>A0A5C6W0H4</accession>
<dbReference type="Pfam" id="PF09388">
    <property type="entry name" value="SpoOE-like"/>
    <property type="match status" value="1"/>
</dbReference>
<dbReference type="InterPro" id="IPR036638">
    <property type="entry name" value="HLH_DNA-bd_sf"/>
</dbReference>
<dbReference type="OrthoDB" id="2973859at2"/>
<keyword evidence="2" id="KW-1185">Reference proteome</keyword>
<organism evidence="1 2">
    <name type="scientific">Metabacillus litoralis</name>
    <dbReference type="NCBI Taxonomy" id="152268"/>
    <lineage>
        <taxon>Bacteria</taxon>
        <taxon>Bacillati</taxon>
        <taxon>Bacillota</taxon>
        <taxon>Bacilli</taxon>
        <taxon>Bacillales</taxon>
        <taxon>Bacillaceae</taxon>
        <taxon>Metabacillus</taxon>
    </lineage>
</organism>
<dbReference type="SUPFAM" id="SSF140500">
    <property type="entry name" value="BAS1536-like"/>
    <property type="match status" value="1"/>
</dbReference>